<organism evidence="1 2">
    <name type="scientific">Lonomia obliqua multiple nucleopolyhedrovirus</name>
    <dbReference type="NCBI Taxonomy" id="134394"/>
    <lineage>
        <taxon>Viruses</taxon>
        <taxon>Viruses incertae sedis</taxon>
        <taxon>Naldaviricetes</taxon>
        <taxon>Lefavirales</taxon>
        <taxon>Baculoviridae</taxon>
        <taxon>Alphabaculovirus</taxon>
        <taxon>Alphabaculovirus lonobliquae</taxon>
        <taxon>Lonomia obliqua nucleopolyhedrovirus</taxon>
    </lineage>
</organism>
<protein>
    <submittedName>
        <fullName evidence="1">Uncharacterized protein</fullName>
    </submittedName>
</protein>
<proteinExistence type="predicted"/>
<dbReference type="Pfam" id="PF07346">
    <property type="entry name" value="DUF1477"/>
    <property type="match status" value="1"/>
</dbReference>
<dbReference type="RefSeq" id="YP_009666487.1">
    <property type="nucleotide sequence ID" value="NC_043520.1"/>
</dbReference>
<evidence type="ECO:0000313" key="2">
    <source>
        <dbReference type="Proteomes" id="UP000297030"/>
    </source>
</evidence>
<dbReference type="InterPro" id="IPR009946">
    <property type="entry name" value="AcMNPV_Orf4"/>
</dbReference>
<dbReference type="EMBL" id="KP763670">
    <property type="protein sequence ID" value="AKN81075.1"/>
    <property type="molecule type" value="Genomic_DNA"/>
</dbReference>
<accession>A0A126FCH1</accession>
<keyword evidence="2" id="KW-1185">Reference proteome</keyword>
<reference evidence="1 2" key="1">
    <citation type="submission" date="2015-02" db="EMBL/GenBank/DDBJ databases">
        <title>Complete genome of a baculovirus isolated from a medical interest larvae: lLonomia obliqua (Lepidoptera: Saturniidae).</title>
        <authorList>
            <person name="Clara A.-S.W."/>
            <person name="Daniel A.-A.M.P."/>
            <person name="Miguel A.S."/>
            <person name="Jhon F.E.A."/>
            <person name="Fabricio M.S."/>
            <person name="Jose W.L.C."/>
            <person name="Bergmann R.M."/>
            <person name="Fernando M.L."/>
        </authorList>
    </citation>
    <scope>NUCLEOTIDE SEQUENCE [LARGE SCALE GENOMIC DNA]</scope>
    <source>
        <strain evidence="1">SP/2000</strain>
    </source>
</reference>
<gene>
    <name evidence="1" type="primary">Orf-125</name>
</gene>
<dbReference type="Proteomes" id="UP000297030">
    <property type="component" value="Segment"/>
</dbReference>
<dbReference type="KEGG" id="vg:40526757"/>
<name>A0A126FCH1_9ABAC</name>
<sequence>MINTRIMSRLHRVNAQIQQNGLNSLFFNNSHIFYKLTNILFTNSGSVANLCSTIDTLVQLERTVYGKSLLLNGIMNFLITNSDGNMLQNKIFVNVLSVMLTKYY</sequence>
<evidence type="ECO:0000313" key="1">
    <source>
        <dbReference type="EMBL" id="AKN81075.1"/>
    </source>
</evidence>
<dbReference type="GeneID" id="40526757"/>